<keyword evidence="2" id="KW-0012">Acyltransferase</keyword>
<evidence type="ECO:0000256" key="1">
    <source>
        <dbReference type="ARBA" id="ARBA00022679"/>
    </source>
</evidence>
<name>A0ABN2I010_9ACTN</name>
<proteinExistence type="predicted"/>
<dbReference type="PANTHER" id="PTHR43877:SF2">
    <property type="entry name" value="AMINOALKYLPHOSPHONATE N-ACETYLTRANSFERASE-RELATED"/>
    <property type="match status" value="1"/>
</dbReference>
<sequence>MTTTWASGKDGSHRATNVLSMIRLVVRPYENPDAQRLVQALYAEQLDTYGFADPPESEVASDYVVPFGMLLVAYTSAGKPVGCGGYRTYDAATQTAEIRKMYVDPSARGQRLGYQILSKLEHEAAARGATQMVLETGALNIAAIGLYTSSGYEAIPSYVEGRRETNRAFAKTLAADQGC</sequence>
<keyword evidence="1" id="KW-0808">Transferase</keyword>
<dbReference type="RefSeq" id="WP_344156068.1">
    <property type="nucleotide sequence ID" value="NZ_BAAANF010000017.1"/>
</dbReference>
<dbReference type="SUPFAM" id="SSF55729">
    <property type="entry name" value="Acyl-CoA N-acyltransferases (Nat)"/>
    <property type="match status" value="1"/>
</dbReference>
<dbReference type="InterPro" id="IPR016181">
    <property type="entry name" value="Acyl_CoA_acyltransferase"/>
</dbReference>
<dbReference type="InterPro" id="IPR000182">
    <property type="entry name" value="GNAT_dom"/>
</dbReference>
<dbReference type="PANTHER" id="PTHR43877">
    <property type="entry name" value="AMINOALKYLPHOSPHONATE N-ACETYLTRANSFERASE-RELATED-RELATED"/>
    <property type="match status" value="1"/>
</dbReference>
<dbReference type="InterPro" id="IPR050832">
    <property type="entry name" value="Bact_Acetyltransf"/>
</dbReference>
<organism evidence="4 5">
    <name type="scientific">Kribbella yunnanensis</name>
    <dbReference type="NCBI Taxonomy" id="190194"/>
    <lineage>
        <taxon>Bacteria</taxon>
        <taxon>Bacillati</taxon>
        <taxon>Actinomycetota</taxon>
        <taxon>Actinomycetes</taxon>
        <taxon>Propionibacteriales</taxon>
        <taxon>Kribbellaceae</taxon>
        <taxon>Kribbella</taxon>
    </lineage>
</organism>
<dbReference type="Gene3D" id="3.40.630.30">
    <property type="match status" value="1"/>
</dbReference>
<evidence type="ECO:0000313" key="5">
    <source>
        <dbReference type="Proteomes" id="UP001500280"/>
    </source>
</evidence>
<accession>A0ABN2I010</accession>
<protein>
    <submittedName>
        <fullName evidence="4">GNAT family N-acetyltransferase</fullName>
    </submittedName>
</protein>
<evidence type="ECO:0000259" key="3">
    <source>
        <dbReference type="PROSITE" id="PS51186"/>
    </source>
</evidence>
<gene>
    <name evidence="4" type="ORF">GCM10009745_47960</name>
</gene>
<dbReference type="EMBL" id="BAAANF010000017">
    <property type="protein sequence ID" value="GAA1696339.1"/>
    <property type="molecule type" value="Genomic_DNA"/>
</dbReference>
<keyword evidence="5" id="KW-1185">Reference proteome</keyword>
<reference evidence="4 5" key="1">
    <citation type="journal article" date="2019" name="Int. J. Syst. Evol. Microbiol.">
        <title>The Global Catalogue of Microorganisms (GCM) 10K type strain sequencing project: providing services to taxonomists for standard genome sequencing and annotation.</title>
        <authorList>
            <consortium name="The Broad Institute Genomics Platform"/>
            <consortium name="The Broad Institute Genome Sequencing Center for Infectious Disease"/>
            <person name="Wu L."/>
            <person name="Ma J."/>
        </authorList>
    </citation>
    <scope>NUCLEOTIDE SEQUENCE [LARGE SCALE GENOMIC DNA]</scope>
    <source>
        <strain evidence="4 5">JCM 14307</strain>
    </source>
</reference>
<comment type="caution">
    <text evidence="4">The sequence shown here is derived from an EMBL/GenBank/DDBJ whole genome shotgun (WGS) entry which is preliminary data.</text>
</comment>
<dbReference type="Pfam" id="PF00583">
    <property type="entry name" value="Acetyltransf_1"/>
    <property type="match status" value="1"/>
</dbReference>
<evidence type="ECO:0000256" key="2">
    <source>
        <dbReference type="ARBA" id="ARBA00023315"/>
    </source>
</evidence>
<feature type="domain" description="N-acetyltransferase" evidence="3">
    <location>
        <begin position="24"/>
        <end position="176"/>
    </location>
</feature>
<dbReference type="PROSITE" id="PS51186">
    <property type="entry name" value="GNAT"/>
    <property type="match status" value="1"/>
</dbReference>
<dbReference type="Proteomes" id="UP001500280">
    <property type="component" value="Unassembled WGS sequence"/>
</dbReference>
<evidence type="ECO:0000313" key="4">
    <source>
        <dbReference type="EMBL" id="GAA1696339.1"/>
    </source>
</evidence>
<dbReference type="CDD" id="cd04301">
    <property type="entry name" value="NAT_SF"/>
    <property type="match status" value="1"/>
</dbReference>